<evidence type="ECO:0000259" key="1">
    <source>
        <dbReference type="PROSITE" id="PS50191"/>
    </source>
</evidence>
<proteinExistence type="predicted"/>
<dbReference type="PANTHER" id="PTHR10174:SF222">
    <property type="entry name" value="GH10083P-RELATED"/>
    <property type="match status" value="1"/>
</dbReference>
<dbReference type="Pfam" id="PF00650">
    <property type="entry name" value="CRAL_TRIO"/>
    <property type="match status" value="1"/>
</dbReference>
<dbReference type="PROSITE" id="PS50191">
    <property type="entry name" value="CRAL_TRIO"/>
    <property type="match status" value="1"/>
</dbReference>
<reference evidence="2" key="1">
    <citation type="submission" date="2022-01" db="EMBL/GenBank/DDBJ databases">
        <authorList>
            <person name="King R."/>
        </authorList>
    </citation>
    <scope>NUCLEOTIDE SEQUENCE</scope>
</reference>
<dbReference type="Gene3D" id="1.20.5.1200">
    <property type="entry name" value="Alpha-tocopherol transfer"/>
    <property type="match status" value="1"/>
</dbReference>
<sequence length="305" mass="36008">MSMITNELLLTEHSKVRQQWGKSLKDVLQDIQILKEWCESQKHFPEIPDDNMLEFFLTNCKYSIEKAKKNIDMYYTLPPLIPEVYEKGHPNLPGYQKKVENFGMIVPMPKLTDSLQRVSIFAIKEDSTHFDPIMLVSHLQNVYEIRTHVDLVMGEVLIMDGSNLKMGHVLKYTPIVFKTMVLILQNIMRNRIKEIHIFHYPPYINIVMAVAKGILKKKLYDRVYLHENLESLYKHISPEVLPKDYGGKQKSMDELNELWKEEFIIWSDRFDKKSKMRVNEDLRPEPLENSEILGYYGNFKKLDVD</sequence>
<dbReference type="GO" id="GO:0016020">
    <property type="term" value="C:membrane"/>
    <property type="evidence" value="ECO:0007669"/>
    <property type="project" value="TreeGrafter"/>
</dbReference>
<organism evidence="2 3">
    <name type="scientific">Diabrotica balteata</name>
    <name type="common">Banded cucumber beetle</name>
    <dbReference type="NCBI Taxonomy" id="107213"/>
    <lineage>
        <taxon>Eukaryota</taxon>
        <taxon>Metazoa</taxon>
        <taxon>Ecdysozoa</taxon>
        <taxon>Arthropoda</taxon>
        <taxon>Hexapoda</taxon>
        <taxon>Insecta</taxon>
        <taxon>Pterygota</taxon>
        <taxon>Neoptera</taxon>
        <taxon>Endopterygota</taxon>
        <taxon>Coleoptera</taxon>
        <taxon>Polyphaga</taxon>
        <taxon>Cucujiformia</taxon>
        <taxon>Chrysomeloidea</taxon>
        <taxon>Chrysomelidae</taxon>
        <taxon>Galerucinae</taxon>
        <taxon>Diabroticina</taxon>
        <taxon>Diabroticites</taxon>
        <taxon>Diabrotica</taxon>
    </lineage>
</organism>
<dbReference type="SUPFAM" id="SSF52087">
    <property type="entry name" value="CRAL/TRIO domain"/>
    <property type="match status" value="1"/>
</dbReference>
<gene>
    <name evidence="2" type="ORF">DIABBA_LOCUS6053</name>
</gene>
<dbReference type="Gene3D" id="3.40.525.10">
    <property type="entry name" value="CRAL-TRIO lipid binding domain"/>
    <property type="match status" value="1"/>
</dbReference>
<evidence type="ECO:0000313" key="2">
    <source>
        <dbReference type="EMBL" id="CAG9832589.1"/>
    </source>
</evidence>
<accession>A0A9N9SXW4</accession>
<dbReference type="CDD" id="cd00170">
    <property type="entry name" value="SEC14"/>
    <property type="match status" value="1"/>
</dbReference>
<dbReference type="Proteomes" id="UP001153709">
    <property type="component" value="Chromosome 4"/>
</dbReference>
<feature type="domain" description="CRAL-TRIO" evidence="1">
    <location>
        <begin position="157"/>
        <end position="253"/>
    </location>
</feature>
<protein>
    <recommendedName>
        <fullName evidence="1">CRAL-TRIO domain-containing protein</fullName>
    </recommendedName>
</protein>
<keyword evidence="3" id="KW-1185">Reference proteome</keyword>
<dbReference type="OrthoDB" id="6575879at2759"/>
<dbReference type="GO" id="GO:1902936">
    <property type="term" value="F:phosphatidylinositol bisphosphate binding"/>
    <property type="evidence" value="ECO:0007669"/>
    <property type="project" value="TreeGrafter"/>
</dbReference>
<dbReference type="InterPro" id="IPR036273">
    <property type="entry name" value="CRAL/TRIO_N_dom_sf"/>
</dbReference>
<dbReference type="SUPFAM" id="SSF46938">
    <property type="entry name" value="CRAL/TRIO N-terminal domain"/>
    <property type="match status" value="1"/>
</dbReference>
<dbReference type="EMBL" id="OU898279">
    <property type="protein sequence ID" value="CAG9832589.1"/>
    <property type="molecule type" value="Genomic_DNA"/>
</dbReference>
<dbReference type="AlphaFoldDB" id="A0A9N9SXW4"/>
<dbReference type="InterPro" id="IPR001251">
    <property type="entry name" value="CRAL-TRIO_dom"/>
</dbReference>
<dbReference type="InterPro" id="IPR036865">
    <property type="entry name" value="CRAL-TRIO_dom_sf"/>
</dbReference>
<dbReference type="PRINTS" id="PR00180">
    <property type="entry name" value="CRETINALDHBP"/>
</dbReference>
<name>A0A9N9SXW4_DIABA</name>
<evidence type="ECO:0000313" key="3">
    <source>
        <dbReference type="Proteomes" id="UP001153709"/>
    </source>
</evidence>
<dbReference type="PANTHER" id="PTHR10174">
    <property type="entry name" value="ALPHA-TOCOPHEROL TRANSFER PROTEIN-RELATED"/>
    <property type="match status" value="1"/>
</dbReference>